<evidence type="ECO:0000313" key="2">
    <source>
        <dbReference type="Proteomes" id="UP000577362"/>
    </source>
</evidence>
<name>A0A840BSE5_9HYPH</name>
<dbReference type="Proteomes" id="UP000577362">
    <property type="component" value="Unassembled WGS sequence"/>
</dbReference>
<protein>
    <submittedName>
        <fullName evidence="1">Uncharacterized protein</fullName>
    </submittedName>
</protein>
<evidence type="ECO:0000313" key="1">
    <source>
        <dbReference type="EMBL" id="MBB4016315.1"/>
    </source>
</evidence>
<organism evidence="1 2">
    <name type="scientific">Chelatococcus caeni</name>
    <dbReference type="NCBI Taxonomy" id="1348468"/>
    <lineage>
        <taxon>Bacteria</taxon>
        <taxon>Pseudomonadati</taxon>
        <taxon>Pseudomonadota</taxon>
        <taxon>Alphaproteobacteria</taxon>
        <taxon>Hyphomicrobiales</taxon>
        <taxon>Chelatococcaceae</taxon>
        <taxon>Chelatococcus</taxon>
    </lineage>
</organism>
<dbReference type="AlphaFoldDB" id="A0A840BSE5"/>
<accession>A0A840BSE5</accession>
<dbReference type="RefSeq" id="WP_183316054.1">
    <property type="nucleotide sequence ID" value="NZ_JACIEN010000001.1"/>
</dbReference>
<proteinExistence type="predicted"/>
<sequence>MIAAALLEEMHEAHLVRAAEAAGRAFGRCCESDGHWMLAPDPVPVIWRTITPDESQAKPARGVVLGRRPSSKAA</sequence>
<gene>
    <name evidence="1" type="ORF">GGR16_001321</name>
</gene>
<dbReference type="EMBL" id="JACIEN010000001">
    <property type="protein sequence ID" value="MBB4016315.1"/>
    <property type="molecule type" value="Genomic_DNA"/>
</dbReference>
<comment type="caution">
    <text evidence="1">The sequence shown here is derived from an EMBL/GenBank/DDBJ whole genome shotgun (WGS) entry which is preliminary data.</text>
</comment>
<reference evidence="1 2" key="1">
    <citation type="submission" date="2020-08" db="EMBL/GenBank/DDBJ databases">
        <title>Genomic Encyclopedia of Type Strains, Phase IV (KMG-IV): sequencing the most valuable type-strain genomes for metagenomic binning, comparative biology and taxonomic classification.</title>
        <authorList>
            <person name="Goeker M."/>
        </authorList>
    </citation>
    <scope>NUCLEOTIDE SEQUENCE [LARGE SCALE GENOMIC DNA]</scope>
    <source>
        <strain evidence="1 2">DSM 103737</strain>
    </source>
</reference>
<keyword evidence="2" id="KW-1185">Reference proteome</keyword>